<comment type="subcellular location">
    <subcellularLocation>
        <location evidence="1">Cytoplasm</location>
    </subcellularLocation>
</comment>
<comment type="caution">
    <text evidence="7">The sequence shown here is derived from an EMBL/GenBank/DDBJ whole genome shotgun (WGS) entry which is preliminary data.</text>
</comment>
<dbReference type="RefSeq" id="WP_125752548.1">
    <property type="nucleotide sequence ID" value="NZ_JBHTON010000009.1"/>
</dbReference>
<dbReference type="PROSITE" id="PS50995">
    <property type="entry name" value="HTH_MARR_2"/>
    <property type="match status" value="1"/>
</dbReference>
<keyword evidence="5" id="KW-0804">Transcription</keyword>
<dbReference type="InterPro" id="IPR036390">
    <property type="entry name" value="WH_DNA-bd_sf"/>
</dbReference>
<feature type="domain" description="HTH marR-type" evidence="6">
    <location>
        <begin position="8"/>
        <end position="138"/>
    </location>
</feature>
<keyword evidence="8" id="KW-1185">Reference proteome</keyword>
<keyword evidence="4" id="KW-0238">DNA-binding</keyword>
<dbReference type="InterPro" id="IPR039422">
    <property type="entry name" value="MarR/SlyA-like"/>
</dbReference>
<dbReference type="InterPro" id="IPR036388">
    <property type="entry name" value="WH-like_DNA-bd_sf"/>
</dbReference>
<organism evidence="7 8">
    <name type="scientific">Lacticaseibacillus baoqingensis</name>
    <dbReference type="NCBI Taxonomy" id="2486013"/>
    <lineage>
        <taxon>Bacteria</taxon>
        <taxon>Bacillati</taxon>
        <taxon>Bacillota</taxon>
        <taxon>Bacilli</taxon>
        <taxon>Lactobacillales</taxon>
        <taxon>Lactobacillaceae</taxon>
        <taxon>Lacticaseibacillus</taxon>
    </lineage>
</organism>
<keyword evidence="2" id="KW-0963">Cytoplasm</keyword>
<dbReference type="InterPro" id="IPR000835">
    <property type="entry name" value="HTH_MarR-typ"/>
</dbReference>
<evidence type="ECO:0000259" key="6">
    <source>
        <dbReference type="PROSITE" id="PS50995"/>
    </source>
</evidence>
<evidence type="ECO:0000256" key="2">
    <source>
        <dbReference type="ARBA" id="ARBA00022490"/>
    </source>
</evidence>
<dbReference type="SUPFAM" id="SSF46785">
    <property type="entry name" value="Winged helix' DNA-binding domain"/>
    <property type="match status" value="1"/>
</dbReference>
<evidence type="ECO:0000256" key="5">
    <source>
        <dbReference type="ARBA" id="ARBA00023163"/>
    </source>
</evidence>
<keyword evidence="3" id="KW-0805">Transcription regulation</keyword>
<dbReference type="PANTHER" id="PTHR33164:SF5">
    <property type="entry name" value="ORGANIC HYDROPEROXIDE RESISTANCE TRANSCRIPTIONAL REGULATOR"/>
    <property type="match status" value="1"/>
</dbReference>
<evidence type="ECO:0000256" key="3">
    <source>
        <dbReference type="ARBA" id="ARBA00023015"/>
    </source>
</evidence>
<dbReference type="InterPro" id="IPR055166">
    <property type="entry name" value="Transc_reg_Sar_Rot_HTH"/>
</dbReference>
<dbReference type="Gene3D" id="1.10.10.10">
    <property type="entry name" value="Winged helix-like DNA-binding domain superfamily/Winged helix DNA-binding domain"/>
    <property type="match status" value="1"/>
</dbReference>
<dbReference type="PANTHER" id="PTHR33164">
    <property type="entry name" value="TRANSCRIPTIONAL REGULATOR, MARR FAMILY"/>
    <property type="match status" value="1"/>
</dbReference>
<reference evidence="8" key="1">
    <citation type="journal article" date="2019" name="Int. J. Syst. Evol. Microbiol.">
        <title>The Global Catalogue of Microorganisms (GCM) 10K type strain sequencing project: providing services to taxonomists for standard genome sequencing and annotation.</title>
        <authorList>
            <consortium name="The Broad Institute Genomics Platform"/>
            <consortium name="The Broad Institute Genome Sequencing Center for Infectious Disease"/>
            <person name="Wu L."/>
            <person name="Ma J."/>
        </authorList>
    </citation>
    <scope>NUCLEOTIDE SEQUENCE [LARGE SCALE GENOMIC DNA]</scope>
    <source>
        <strain evidence="8">CCM 8903</strain>
    </source>
</reference>
<proteinExistence type="predicted"/>
<dbReference type="SMART" id="SM00347">
    <property type="entry name" value="HTH_MARR"/>
    <property type="match status" value="1"/>
</dbReference>
<dbReference type="Pfam" id="PF22381">
    <property type="entry name" value="Staph_reg_Sar_Rot"/>
    <property type="match status" value="1"/>
</dbReference>
<dbReference type="Proteomes" id="UP001597252">
    <property type="component" value="Unassembled WGS sequence"/>
</dbReference>
<accession>A0ABW4E6M9</accession>
<name>A0ABW4E6M9_9LACO</name>
<evidence type="ECO:0000313" key="8">
    <source>
        <dbReference type="Proteomes" id="UP001597252"/>
    </source>
</evidence>
<dbReference type="EMBL" id="JBHTON010000009">
    <property type="protein sequence ID" value="MFD1484459.1"/>
    <property type="molecule type" value="Genomic_DNA"/>
</dbReference>
<evidence type="ECO:0000313" key="7">
    <source>
        <dbReference type="EMBL" id="MFD1484459.1"/>
    </source>
</evidence>
<gene>
    <name evidence="7" type="ORF">ACFQ5J_04335</name>
</gene>
<evidence type="ECO:0000256" key="1">
    <source>
        <dbReference type="ARBA" id="ARBA00004496"/>
    </source>
</evidence>
<protein>
    <submittedName>
        <fullName evidence="7">MarR family winged helix-turn-helix transcriptional regulator</fullName>
    </submittedName>
</protein>
<evidence type="ECO:0000256" key="4">
    <source>
        <dbReference type="ARBA" id="ARBA00023125"/>
    </source>
</evidence>
<sequence length="142" mass="16309">MTSHVNLADQLCFSVYNVNRLFNKFYQFALADFGLTYPQYLVLTAMWNRDHREMRDLGSELQLSSNTLTPMVKRLAERGWLTRVHPQADKRRLVINLTPQAKAQEAPIQQALADCLGRYHLTVDDYEEALALNQKLIAALQG</sequence>